<feature type="transmembrane region" description="Helical" evidence="12">
    <location>
        <begin position="111"/>
        <end position="131"/>
    </location>
</feature>
<evidence type="ECO:0000313" key="14">
    <source>
        <dbReference type="Proteomes" id="UP000245474"/>
    </source>
</evidence>
<evidence type="ECO:0000256" key="1">
    <source>
        <dbReference type="ARBA" id="ARBA00004141"/>
    </source>
</evidence>
<keyword evidence="7" id="KW-0408">Iron</keyword>
<comment type="caution">
    <text evidence="13">The sequence shown here is derived from an EMBL/GenBank/DDBJ whole genome shotgun (WGS) entry which is preliminary data.</text>
</comment>
<keyword evidence="6" id="KW-0560">Oxidoreductase</keyword>
<dbReference type="AlphaFoldDB" id="A0A2U2MZ11"/>
<dbReference type="GO" id="GO:0046872">
    <property type="term" value="F:metal ion binding"/>
    <property type="evidence" value="ECO:0007669"/>
    <property type="project" value="UniProtKB-KW"/>
</dbReference>
<feature type="transmembrane region" description="Helical" evidence="12">
    <location>
        <begin position="311"/>
        <end position="331"/>
    </location>
</feature>
<dbReference type="GO" id="GO:0006784">
    <property type="term" value="P:heme A biosynthetic process"/>
    <property type="evidence" value="ECO:0007669"/>
    <property type="project" value="InterPro"/>
</dbReference>
<evidence type="ECO:0000256" key="6">
    <source>
        <dbReference type="ARBA" id="ARBA00023002"/>
    </source>
</evidence>
<keyword evidence="5 12" id="KW-1133">Transmembrane helix</keyword>
<dbReference type="EMBL" id="QFFI01000024">
    <property type="protein sequence ID" value="PWG61954.1"/>
    <property type="molecule type" value="Genomic_DNA"/>
</dbReference>
<accession>A0A2U2MZ11</accession>
<keyword evidence="2" id="KW-1003">Cell membrane</keyword>
<dbReference type="Proteomes" id="UP000245474">
    <property type="component" value="Unassembled WGS sequence"/>
</dbReference>
<evidence type="ECO:0000256" key="8">
    <source>
        <dbReference type="ARBA" id="ARBA00023133"/>
    </source>
</evidence>
<dbReference type="InterPro" id="IPR003780">
    <property type="entry name" value="COX15/CtaA_fam"/>
</dbReference>
<keyword evidence="8" id="KW-0350">Heme biosynthesis</keyword>
<dbReference type="GO" id="GO:0016491">
    <property type="term" value="F:oxidoreductase activity"/>
    <property type="evidence" value="ECO:0007669"/>
    <property type="project" value="UniProtKB-KW"/>
</dbReference>
<protein>
    <submittedName>
        <fullName evidence="13">Cytochrome B</fullName>
    </submittedName>
</protein>
<reference evidence="13 14" key="1">
    <citation type="submission" date="2018-05" db="EMBL/GenBank/DDBJ databases">
        <title>Spiribacter halobius sp. nov., a moderately halophilic bacterium isolated from marine solar saltern.</title>
        <authorList>
            <person name="Zheng W.-S."/>
            <person name="Lu D.-C."/>
            <person name="Du Z.-J."/>
        </authorList>
    </citation>
    <scope>NUCLEOTIDE SEQUENCE [LARGE SCALE GENOMIC DNA]</scope>
    <source>
        <strain evidence="13 14">E85</strain>
    </source>
</reference>
<feature type="transmembrane region" description="Helical" evidence="12">
    <location>
        <begin position="175"/>
        <end position="195"/>
    </location>
</feature>
<keyword evidence="10" id="KW-1015">Disulfide bond</keyword>
<feature type="transmembrane region" description="Helical" evidence="12">
    <location>
        <begin position="252"/>
        <end position="272"/>
    </location>
</feature>
<feature type="transmembrane region" description="Helical" evidence="12">
    <location>
        <begin position="7"/>
        <end position="29"/>
    </location>
</feature>
<keyword evidence="9 12" id="KW-0472">Membrane</keyword>
<keyword evidence="4" id="KW-0479">Metal-binding</keyword>
<comment type="subcellular location">
    <subcellularLocation>
        <location evidence="1">Membrane</location>
        <topology evidence="1">Multi-pass membrane protein</topology>
    </subcellularLocation>
</comment>
<organism evidence="13 14">
    <name type="scientific">Sediminicurvatus halobius</name>
    <dbReference type="NCBI Taxonomy" id="2182432"/>
    <lineage>
        <taxon>Bacteria</taxon>
        <taxon>Pseudomonadati</taxon>
        <taxon>Pseudomonadota</taxon>
        <taxon>Gammaproteobacteria</taxon>
        <taxon>Chromatiales</taxon>
        <taxon>Ectothiorhodospiraceae</taxon>
        <taxon>Sediminicurvatus</taxon>
    </lineage>
</organism>
<evidence type="ECO:0000256" key="11">
    <source>
        <dbReference type="ARBA" id="ARBA00023444"/>
    </source>
</evidence>
<evidence type="ECO:0000256" key="7">
    <source>
        <dbReference type="ARBA" id="ARBA00023004"/>
    </source>
</evidence>
<keyword evidence="3 12" id="KW-0812">Transmembrane</keyword>
<evidence type="ECO:0000313" key="13">
    <source>
        <dbReference type="EMBL" id="PWG61954.1"/>
    </source>
</evidence>
<keyword evidence="14" id="KW-1185">Reference proteome</keyword>
<gene>
    <name evidence="13" type="ORF">DEM34_13910</name>
</gene>
<dbReference type="GO" id="GO:0016020">
    <property type="term" value="C:membrane"/>
    <property type="evidence" value="ECO:0007669"/>
    <property type="project" value="UniProtKB-SubCell"/>
</dbReference>
<dbReference type="InterPro" id="IPR050450">
    <property type="entry name" value="COX15/CtaA_HemeA_synthase"/>
</dbReference>
<evidence type="ECO:0000256" key="4">
    <source>
        <dbReference type="ARBA" id="ARBA00022723"/>
    </source>
</evidence>
<evidence type="ECO:0000256" key="9">
    <source>
        <dbReference type="ARBA" id="ARBA00023136"/>
    </source>
</evidence>
<dbReference type="RefSeq" id="WP_109679432.1">
    <property type="nucleotide sequence ID" value="NZ_CP086615.1"/>
</dbReference>
<dbReference type="OrthoDB" id="1447144at2"/>
<feature type="transmembrane region" description="Helical" evidence="12">
    <location>
        <begin position="284"/>
        <end position="305"/>
    </location>
</feature>
<comment type="pathway">
    <text evidence="11">Porphyrin-containing compound metabolism.</text>
</comment>
<evidence type="ECO:0000256" key="10">
    <source>
        <dbReference type="ARBA" id="ARBA00023157"/>
    </source>
</evidence>
<evidence type="ECO:0000256" key="5">
    <source>
        <dbReference type="ARBA" id="ARBA00022989"/>
    </source>
</evidence>
<dbReference type="PANTHER" id="PTHR35457:SF1">
    <property type="entry name" value="HEME A SYNTHASE"/>
    <property type="match status" value="1"/>
</dbReference>
<evidence type="ECO:0000256" key="3">
    <source>
        <dbReference type="ARBA" id="ARBA00022692"/>
    </source>
</evidence>
<feature type="transmembrane region" description="Helical" evidence="12">
    <location>
        <begin position="79"/>
        <end position="99"/>
    </location>
</feature>
<evidence type="ECO:0000256" key="2">
    <source>
        <dbReference type="ARBA" id="ARBA00022475"/>
    </source>
</evidence>
<feature type="transmembrane region" description="Helical" evidence="12">
    <location>
        <begin position="137"/>
        <end position="155"/>
    </location>
</feature>
<dbReference type="PANTHER" id="PTHR35457">
    <property type="entry name" value="HEME A SYNTHASE"/>
    <property type="match status" value="1"/>
</dbReference>
<sequence length="337" mass="36254">MHQAHPWFYRLSLAATTLALCVIVLGAWVRLTDAGLGCPDWPGCYGLIDVPRTAEEIAAANAAFPERPVEVGKGWREMIHRYLAGILGLLILGLAVFAWRQRRRPGQPRRLPWIILGVVTFQAILGMWTVTWQLKPVVVMAHLLGGLLTLSLLWWQTLRSRPLPAAGRLGGRPQLRLLLAAGLTVAIGQIALGGWTSTNYAALACNEFPACSVGEWWPDDADFAEGFVLWRGLGVNYEFGVLDHPARVAIHLTHRLGAVVALIVLGALAWALWRAGGAGRVVGLALAGALVLQISLGVGNVVYSLPLPMAVAHNAGAALLLLVLVTAIHLVRPLPTS</sequence>
<dbReference type="Pfam" id="PF02628">
    <property type="entry name" value="COX15-CtaA"/>
    <property type="match status" value="1"/>
</dbReference>
<name>A0A2U2MZ11_9GAMM</name>
<proteinExistence type="predicted"/>
<evidence type="ECO:0000256" key="12">
    <source>
        <dbReference type="SAM" id="Phobius"/>
    </source>
</evidence>